<dbReference type="PROSITE" id="PS51257">
    <property type="entry name" value="PROKAR_LIPOPROTEIN"/>
    <property type="match status" value="1"/>
</dbReference>
<dbReference type="AlphaFoldDB" id="A0A838CWW1"/>
<evidence type="ECO:0000313" key="3">
    <source>
        <dbReference type="Proteomes" id="UP000571017"/>
    </source>
</evidence>
<evidence type="ECO:0000256" key="1">
    <source>
        <dbReference type="SAM" id="SignalP"/>
    </source>
</evidence>
<reference evidence="2 3" key="1">
    <citation type="journal article" date="2004" name="Extremophiles">
        <title>Halobacillus locisalis sp. nov., a halophilic bacterium isolated from a marine solar saltern of the Yellow Sea in Korea.</title>
        <authorList>
            <person name="Yoon J.H."/>
            <person name="Kang K.H."/>
            <person name="Oh T.K."/>
            <person name="Park Y.H."/>
        </authorList>
    </citation>
    <scope>NUCLEOTIDE SEQUENCE [LARGE SCALE GENOMIC DNA]</scope>
    <source>
        <strain evidence="2 3">KCTC 3788</strain>
    </source>
</reference>
<feature type="signal peptide" evidence="1">
    <location>
        <begin position="1"/>
        <end position="17"/>
    </location>
</feature>
<sequence>MNRKIIVVLLFSLALLAACGSKDFSFSGETDNWSATLDVRQTNAGYETQDLLLEYKGEDPESVGEFSYSLDSVGGFGVNGATLNENGFVKGGSEANPTNAQATENTEVEVTVEWNGNTETFILESDG</sequence>
<keyword evidence="1" id="KW-0732">Signal</keyword>
<evidence type="ECO:0008006" key="4">
    <source>
        <dbReference type="Google" id="ProtNLM"/>
    </source>
</evidence>
<keyword evidence="3" id="KW-1185">Reference proteome</keyword>
<dbReference type="RefSeq" id="WP_181473142.1">
    <property type="nucleotide sequence ID" value="NZ_JACEFG010000003.1"/>
</dbReference>
<gene>
    <name evidence="2" type="ORF">H0266_14510</name>
</gene>
<dbReference type="EMBL" id="JACEFG010000003">
    <property type="protein sequence ID" value="MBA2176106.1"/>
    <property type="molecule type" value="Genomic_DNA"/>
</dbReference>
<organism evidence="2 3">
    <name type="scientific">Halobacillus locisalis</name>
    <dbReference type="NCBI Taxonomy" id="220753"/>
    <lineage>
        <taxon>Bacteria</taxon>
        <taxon>Bacillati</taxon>
        <taxon>Bacillota</taxon>
        <taxon>Bacilli</taxon>
        <taxon>Bacillales</taxon>
        <taxon>Bacillaceae</taxon>
        <taxon>Halobacillus</taxon>
    </lineage>
</organism>
<protein>
    <recommendedName>
        <fullName evidence="4">Lipoprotein</fullName>
    </recommendedName>
</protein>
<evidence type="ECO:0000313" key="2">
    <source>
        <dbReference type="EMBL" id="MBA2176106.1"/>
    </source>
</evidence>
<feature type="chain" id="PRO_5039588164" description="Lipoprotein" evidence="1">
    <location>
        <begin position="18"/>
        <end position="127"/>
    </location>
</feature>
<proteinExistence type="predicted"/>
<name>A0A838CWW1_9BACI</name>
<dbReference type="Proteomes" id="UP000571017">
    <property type="component" value="Unassembled WGS sequence"/>
</dbReference>
<accession>A0A838CWW1</accession>
<comment type="caution">
    <text evidence="2">The sequence shown here is derived from an EMBL/GenBank/DDBJ whole genome shotgun (WGS) entry which is preliminary data.</text>
</comment>